<dbReference type="Pfam" id="PF00501">
    <property type="entry name" value="AMP-binding"/>
    <property type="match status" value="1"/>
</dbReference>
<dbReference type="GO" id="GO:0005524">
    <property type="term" value="F:ATP binding"/>
    <property type="evidence" value="ECO:0007669"/>
    <property type="project" value="UniProtKB-KW"/>
</dbReference>
<evidence type="ECO:0000313" key="8">
    <source>
        <dbReference type="EMBL" id="CAB4342526.1"/>
    </source>
</evidence>
<proteinExistence type="inferred from homology"/>
<dbReference type="InterPro" id="IPR042099">
    <property type="entry name" value="ANL_N_sf"/>
</dbReference>
<name>A0A6J5ZMB1_9ZZZZ</name>
<keyword evidence="4" id="KW-0067">ATP-binding</keyword>
<dbReference type="Gene3D" id="3.40.50.12780">
    <property type="entry name" value="N-terminal domain of ligase-like"/>
    <property type="match status" value="1"/>
</dbReference>
<dbReference type="Gene3D" id="3.30.300.30">
    <property type="match status" value="1"/>
</dbReference>
<evidence type="ECO:0000259" key="7">
    <source>
        <dbReference type="Pfam" id="PF16177"/>
    </source>
</evidence>
<dbReference type="Pfam" id="PF13193">
    <property type="entry name" value="AMP-binding_C"/>
    <property type="match status" value="1"/>
</dbReference>
<dbReference type="Pfam" id="PF16177">
    <property type="entry name" value="ACAS_N"/>
    <property type="match status" value="1"/>
</dbReference>
<sequence length="663" mass="72135">MSGHPEVLWQPSAEQIEATNLAAYVGWLNRERGSSFAASDYKTLQAWSSTEIEQFWASIWDYFTVDADGDADIVLADRTMPGTKWFPGTSLNFAEHVFRGKGDEVLALIEQSELRPLREFTWGELRLQTAAIAAGMKRLGVGRGDRVAAYLPNGPEAIAGFLAAASIGAIWSSCSPDFGADSVVDRFSQIEPKLLLTVNGYSYNGRRFDRMEEVAAIEAALPSVKSTVVLDYLGEARDLDSLRAGVGWDEAFPLANEPLSFARVPFDHPLWILYSSGTTGMPKPIVQGHGGILLEHLKKMWLHLDARPGDRVFWFTTTGWMMWNFLAGVLLTDAAIVLYDGSPAWPEPDTLWQLADDAGVTCFGAGAAYLVSCMREGIVPRTSERPLASLRSIGSTGSPLPPEAFTWVSEQFGKDLWLFSTSGGTDVCTAFVGGCPVLPVYAGELQSASLGVSLKAFDEAGNSLIGEVGELVITEPLPSMPVSFWGDDDGSRLRESYFEMYPGLWRHGDWIEITDRGTAIIYGRSDSTINRGGVRIGTAEIYRSVLRESGVADALVVDLPTDESGAESTIILFVVLGPGIELDDQMIARIRDDLRKACSPRHVPDQVLAVPAVPRTISGKLLEVPVKRILLGADAEKVASRGSLANPDALDWFIEFAAQRTAS</sequence>
<dbReference type="AlphaFoldDB" id="A0A6J5ZMB1"/>
<gene>
    <name evidence="8" type="ORF">UFOPK3522_00729</name>
</gene>
<evidence type="ECO:0000256" key="4">
    <source>
        <dbReference type="ARBA" id="ARBA00022840"/>
    </source>
</evidence>
<evidence type="ECO:0000259" key="5">
    <source>
        <dbReference type="Pfam" id="PF00501"/>
    </source>
</evidence>
<feature type="domain" description="Acetyl-coenzyme A synthetase N-terminal" evidence="7">
    <location>
        <begin position="41"/>
        <end position="96"/>
    </location>
</feature>
<keyword evidence="3" id="KW-0547">Nucleotide-binding</keyword>
<dbReference type="PANTHER" id="PTHR42921">
    <property type="entry name" value="ACETOACETYL-COA SYNTHETASE"/>
    <property type="match status" value="1"/>
</dbReference>
<dbReference type="InterPro" id="IPR020845">
    <property type="entry name" value="AMP-binding_CS"/>
</dbReference>
<dbReference type="GO" id="GO:0006629">
    <property type="term" value="P:lipid metabolic process"/>
    <property type="evidence" value="ECO:0007669"/>
    <property type="project" value="InterPro"/>
</dbReference>
<reference evidence="8" key="1">
    <citation type="submission" date="2020-05" db="EMBL/GenBank/DDBJ databases">
        <authorList>
            <person name="Chiriac C."/>
            <person name="Salcher M."/>
            <person name="Ghai R."/>
            <person name="Kavagutti S V."/>
        </authorList>
    </citation>
    <scope>NUCLEOTIDE SEQUENCE</scope>
</reference>
<dbReference type="EMBL" id="CAESAO010000049">
    <property type="protein sequence ID" value="CAB4342526.1"/>
    <property type="molecule type" value="Genomic_DNA"/>
</dbReference>
<feature type="domain" description="AMP-dependent synthetase/ligase" evidence="5">
    <location>
        <begin position="117"/>
        <end position="476"/>
    </location>
</feature>
<dbReference type="InterPro" id="IPR000873">
    <property type="entry name" value="AMP-dep_synth/lig_dom"/>
</dbReference>
<dbReference type="SUPFAM" id="SSF56801">
    <property type="entry name" value="Acetyl-CoA synthetase-like"/>
    <property type="match status" value="1"/>
</dbReference>
<dbReference type="NCBIfam" id="TIGR01217">
    <property type="entry name" value="ac_ac_CoA_syn"/>
    <property type="match status" value="1"/>
</dbReference>
<dbReference type="NCBIfam" id="NF002937">
    <property type="entry name" value="PRK03584.1"/>
    <property type="match status" value="1"/>
</dbReference>
<feature type="domain" description="AMP-binding enzyme C-terminal" evidence="6">
    <location>
        <begin position="546"/>
        <end position="620"/>
    </location>
</feature>
<evidence type="ECO:0000259" key="6">
    <source>
        <dbReference type="Pfam" id="PF13193"/>
    </source>
</evidence>
<organism evidence="8">
    <name type="scientific">freshwater metagenome</name>
    <dbReference type="NCBI Taxonomy" id="449393"/>
    <lineage>
        <taxon>unclassified sequences</taxon>
        <taxon>metagenomes</taxon>
        <taxon>ecological metagenomes</taxon>
    </lineage>
</organism>
<dbReference type="GO" id="GO:0030729">
    <property type="term" value="F:acetoacetate-CoA ligase activity"/>
    <property type="evidence" value="ECO:0007669"/>
    <property type="project" value="InterPro"/>
</dbReference>
<accession>A0A6J5ZMB1</accession>
<dbReference type="PANTHER" id="PTHR42921:SF1">
    <property type="entry name" value="ACETOACETYL-COA SYNTHETASE"/>
    <property type="match status" value="1"/>
</dbReference>
<protein>
    <submittedName>
        <fullName evidence="8">Unannotated protein</fullName>
    </submittedName>
</protein>
<evidence type="ECO:0000256" key="3">
    <source>
        <dbReference type="ARBA" id="ARBA00022741"/>
    </source>
</evidence>
<evidence type="ECO:0000256" key="1">
    <source>
        <dbReference type="ARBA" id="ARBA00006432"/>
    </source>
</evidence>
<dbReference type="InterPro" id="IPR025110">
    <property type="entry name" value="AMP-bd_C"/>
</dbReference>
<evidence type="ECO:0000256" key="2">
    <source>
        <dbReference type="ARBA" id="ARBA00022598"/>
    </source>
</evidence>
<comment type="similarity">
    <text evidence="1">Belongs to the ATP-dependent AMP-binding enzyme family.</text>
</comment>
<dbReference type="InterPro" id="IPR005914">
    <property type="entry name" value="Acac_CoA_synth"/>
</dbReference>
<dbReference type="PROSITE" id="PS00455">
    <property type="entry name" value="AMP_BINDING"/>
    <property type="match status" value="1"/>
</dbReference>
<dbReference type="InterPro" id="IPR032387">
    <property type="entry name" value="ACAS_N"/>
</dbReference>
<dbReference type="InterPro" id="IPR045851">
    <property type="entry name" value="AMP-bd_C_sf"/>
</dbReference>
<keyword evidence="2" id="KW-0436">Ligase</keyword>